<feature type="domain" description="RING-type" evidence="5">
    <location>
        <begin position="162"/>
        <end position="200"/>
    </location>
</feature>
<keyword evidence="7" id="KW-1185">Reference proteome</keyword>
<dbReference type="PANTHER" id="PTHR22765:SF434">
    <property type="entry name" value="GB|AAD18119.1-RELATED"/>
    <property type="match status" value="1"/>
</dbReference>
<dbReference type="GO" id="GO:0006511">
    <property type="term" value="P:ubiquitin-dependent protein catabolic process"/>
    <property type="evidence" value="ECO:0007669"/>
    <property type="project" value="TreeGrafter"/>
</dbReference>
<keyword evidence="1 3" id="KW-0479">Metal-binding</keyword>
<accession>A0A0C2IVW9</accession>
<keyword evidence="2" id="KW-0862">Zinc</keyword>
<dbReference type="GO" id="GO:0061630">
    <property type="term" value="F:ubiquitin protein ligase activity"/>
    <property type="evidence" value="ECO:0007669"/>
    <property type="project" value="TreeGrafter"/>
</dbReference>
<comment type="caution">
    <text evidence="6">The sequence shown here is derived from an EMBL/GenBank/DDBJ whole genome shotgun (WGS) entry which is preliminary data.</text>
</comment>
<organism evidence="6 7">
    <name type="scientific">Thelohanellus kitauei</name>
    <name type="common">Myxosporean</name>
    <dbReference type="NCBI Taxonomy" id="669202"/>
    <lineage>
        <taxon>Eukaryota</taxon>
        <taxon>Metazoa</taxon>
        <taxon>Cnidaria</taxon>
        <taxon>Myxozoa</taxon>
        <taxon>Myxosporea</taxon>
        <taxon>Bivalvulida</taxon>
        <taxon>Platysporina</taxon>
        <taxon>Myxobolidae</taxon>
        <taxon>Thelohanellus</taxon>
    </lineage>
</organism>
<dbReference type="InterPro" id="IPR001841">
    <property type="entry name" value="Znf_RING"/>
</dbReference>
<reference evidence="6 7" key="1">
    <citation type="journal article" date="2014" name="Genome Biol. Evol.">
        <title>The genome of the myxosporean Thelohanellus kitauei shows adaptations to nutrient acquisition within its fish host.</title>
        <authorList>
            <person name="Yang Y."/>
            <person name="Xiong J."/>
            <person name="Zhou Z."/>
            <person name="Huo F."/>
            <person name="Miao W."/>
            <person name="Ran C."/>
            <person name="Liu Y."/>
            <person name="Zhang J."/>
            <person name="Feng J."/>
            <person name="Wang M."/>
            <person name="Wang M."/>
            <person name="Wang L."/>
            <person name="Yao B."/>
        </authorList>
    </citation>
    <scope>NUCLEOTIDE SEQUENCE [LARGE SCALE GENOMIC DNA]</scope>
    <source>
        <strain evidence="6">Wuqing</strain>
    </source>
</reference>
<dbReference type="Proteomes" id="UP000031668">
    <property type="component" value="Unassembled WGS sequence"/>
</dbReference>
<gene>
    <name evidence="6" type="ORF">RF11_13971</name>
</gene>
<dbReference type="SUPFAM" id="SSF57850">
    <property type="entry name" value="RING/U-box"/>
    <property type="match status" value="1"/>
</dbReference>
<dbReference type="Gene3D" id="3.30.40.10">
    <property type="entry name" value="Zinc/RING finger domain, C3HC4 (zinc finger)"/>
    <property type="match status" value="1"/>
</dbReference>
<protein>
    <submittedName>
        <fullName evidence="6">RING-H2 finger protein ATL32</fullName>
    </submittedName>
</protein>
<dbReference type="InterPro" id="IPR051826">
    <property type="entry name" value="E3_ubiquitin-ligase_domain"/>
</dbReference>
<dbReference type="Pfam" id="PF13639">
    <property type="entry name" value="zf-RING_2"/>
    <property type="match status" value="1"/>
</dbReference>
<evidence type="ECO:0000313" key="7">
    <source>
        <dbReference type="Proteomes" id="UP000031668"/>
    </source>
</evidence>
<keyword evidence="4" id="KW-0812">Transmembrane</keyword>
<dbReference type="SMART" id="SM00184">
    <property type="entry name" value="RING"/>
    <property type="match status" value="1"/>
</dbReference>
<evidence type="ECO:0000256" key="4">
    <source>
        <dbReference type="SAM" id="Phobius"/>
    </source>
</evidence>
<dbReference type="InterPro" id="IPR013083">
    <property type="entry name" value="Znf_RING/FYVE/PHD"/>
</dbReference>
<dbReference type="EMBL" id="JWZT01005390">
    <property type="protein sequence ID" value="KII60997.1"/>
    <property type="molecule type" value="Genomic_DNA"/>
</dbReference>
<name>A0A0C2IVW9_THEKT</name>
<feature type="transmembrane region" description="Helical" evidence="4">
    <location>
        <begin position="25"/>
        <end position="44"/>
    </location>
</feature>
<sequence>MVIVFKVCQKRTYRPDQILRIDEKLVFMIMALFSGYFVIINQWWNELSSYEIKFMTMHILILALKIISTVYKKDEQFVYLSYHKNHSYLVIKLVKLVTKSLYYQMVLNNPKTIVFNLYAILNICEKLYEIFMLILTEIRCFRIEAGLKRRIVRSEPQIEMKCAICLKKMKEHVVLRCRHEFHMDCLAEWFIKSLSCPLCRSYAIF</sequence>
<keyword evidence="4" id="KW-1133">Transmembrane helix</keyword>
<evidence type="ECO:0000313" key="6">
    <source>
        <dbReference type="EMBL" id="KII60997.1"/>
    </source>
</evidence>
<dbReference type="PANTHER" id="PTHR22765">
    <property type="entry name" value="RING FINGER AND PROTEASE ASSOCIATED DOMAIN-CONTAINING"/>
    <property type="match status" value="1"/>
</dbReference>
<keyword evidence="4" id="KW-0472">Membrane</keyword>
<proteinExistence type="predicted"/>
<evidence type="ECO:0000259" key="5">
    <source>
        <dbReference type="PROSITE" id="PS50089"/>
    </source>
</evidence>
<feature type="transmembrane region" description="Helical" evidence="4">
    <location>
        <begin position="50"/>
        <end position="71"/>
    </location>
</feature>
<evidence type="ECO:0000256" key="3">
    <source>
        <dbReference type="PROSITE-ProRule" id="PRU00175"/>
    </source>
</evidence>
<dbReference type="OrthoDB" id="8062037at2759"/>
<evidence type="ECO:0000256" key="1">
    <source>
        <dbReference type="ARBA" id="ARBA00022771"/>
    </source>
</evidence>
<keyword evidence="1 3" id="KW-0863">Zinc-finger</keyword>
<evidence type="ECO:0000256" key="2">
    <source>
        <dbReference type="ARBA" id="ARBA00022833"/>
    </source>
</evidence>
<dbReference type="AlphaFoldDB" id="A0A0C2IVW9"/>
<dbReference type="GO" id="GO:0008270">
    <property type="term" value="F:zinc ion binding"/>
    <property type="evidence" value="ECO:0007669"/>
    <property type="project" value="UniProtKB-KW"/>
</dbReference>
<dbReference type="PROSITE" id="PS50089">
    <property type="entry name" value="ZF_RING_2"/>
    <property type="match status" value="1"/>
</dbReference>